<name>A0A6B0U1R0_IXORI</name>
<feature type="signal peptide" evidence="1">
    <location>
        <begin position="1"/>
        <end position="15"/>
    </location>
</feature>
<protein>
    <submittedName>
        <fullName evidence="2">Putative secreted protein</fullName>
    </submittedName>
</protein>
<dbReference type="AlphaFoldDB" id="A0A6B0U1R0"/>
<evidence type="ECO:0000313" key="2">
    <source>
        <dbReference type="EMBL" id="MXU82594.1"/>
    </source>
</evidence>
<organism evidence="2">
    <name type="scientific">Ixodes ricinus</name>
    <name type="common">Common tick</name>
    <name type="synonym">Acarus ricinus</name>
    <dbReference type="NCBI Taxonomy" id="34613"/>
    <lineage>
        <taxon>Eukaryota</taxon>
        <taxon>Metazoa</taxon>
        <taxon>Ecdysozoa</taxon>
        <taxon>Arthropoda</taxon>
        <taxon>Chelicerata</taxon>
        <taxon>Arachnida</taxon>
        <taxon>Acari</taxon>
        <taxon>Parasitiformes</taxon>
        <taxon>Ixodida</taxon>
        <taxon>Ixodoidea</taxon>
        <taxon>Ixodidae</taxon>
        <taxon>Ixodinae</taxon>
        <taxon>Ixodes</taxon>
    </lineage>
</organism>
<feature type="chain" id="PRO_5025597454" evidence="1">
    <location>
        <begin position="16"/>
        <end position="69"/>
    </location>
</feature>
<accession>A0A6B0U1R0</accession>
<sequence>MWLGFLVNSCWSVLARRPCASAGGARQDHSLPVPQKRHTLGNDDILAFRRKRRSSGGVQCRSVEFLKID</sequence>
<evidence type="ECO:0000256" key="1">
    <source>
        <dbReference type="SAM" id="SignalP"/>
    </source>
</evidence>
<reference evidence="2" key="1">
    <citation type="submission" date="2019-12" db="EMBL/GenBank/DDBJ databases">
        <title>An insight into the sialome of adult female Ixodes ricinus ticks feeding for 6 days.</title>
        <authorList>
            <person name="Perner J."/>
            <person name="Ribeiro J.M.C."/>
        </authorList>
    </citation>
    <scope>NUCLEOTIDE SEQUENCE</scope>
    <source>
        <strain evidence="2">Semi-engorged</strain>
        <tissue evidence="2">Salivary glands</tissue>
    </source>
</reference>
<keyword evidence="1" id="KW-0732">Signal</keyword>
<dbReference type="EMBL" id="GIFC01000511">
    <property type="protein sequence ID" value="MXU82594.1"/>
    <property type="molecule type" value="Transcribed_RNA"/>
</dbReference>
<proteinExistence type="predicted"/>